<sequence>MTASMIDYVGDELTLFASAANWKAYLRSALRSHIAGDVAEVGAGLGATSKALAGIEGVRSWTCIEPDPAMAGQLAGEVAAMGCSYPVHCRAGTLSDLPREPSFDTILYIDVLEHIQDDRAEIEAAHLRLRQGGRVVVLCPAWPFLYSPFDKAIGHFRRHTKTSLRRLAGPDMTEITAFYMDSVGMLASMANKVALRQGMPTRSQVRFWDKAIVPLSRLADPILLRSVGKSVVIVWAKD</sequence>
<evidence type="ECO:0000313" key="2">
    <source>
        <dbReference type="EMBL" id="MEN2792473.1"/>
    </source>
</evidence>
<dbReference type="Gene3D" id="3.40.50.150">
    <property type="entry name" value="Vaccinia Virus protein VP39"/>
    <property type="match status" value="1"/>
</dbReference>
<dbReference type="SUPFAM" id="SSF53335">
    <property type="entry name" value="S-adenosyl-L-methionine-dependent methyltransferases"/>
    <property type="match status" value="1"/>
</dbReference>
<evidence type="ECO:0000259" key="1">
    <source>
        <dbReference type="Pfam" id="PF08242"/>
    </source>
</evidence>
<dbReference type="EC" id="2.1.-.-" evidence="2"/>
<organism evidence="2 3">
    <name type="scientific">Sphingomonas oligophenolica</name>
    <dbReference type="NCBI Taxonomy" id="301154"/>
    <lineage>
        <taxon>Bacteria</taxon>
        <taxon>Pseudomonadati</taxon>
        <taxon>Pseudomonadota</taxon>
        <taxon>Alphaproteobacteria</taxon>
        <taxon>Sphingomonadales</taxon>
        <taxon>Sphingomonadaceae</taxon>
        <taxon>Sphingomonas</taxon>
    </lineage>
</organism>
<keyword evidence="3" id="KW-1185">Reference proteome</keyword>
<protein>
    <submittedName>
        <fullName evidence="2">Class I SAM-dependent methyltransferase</fullName>
        <ecNumber evidence="2">2.1.-.-</ecNumber>
    </submittedName>
</protein>
<name>A0ABU9Y9J1_9SPHN</name>
<dbReference type="CDD" id="cd02440">
    <property type="entry name" value="AdoMet_MTases"/>
    <property type="match status" value="1"/>
</dbReference>
<dbReference type="Proteomes" id="UP001419910">
    <property type="component" value="Unassembled WGS sequence"/>
</dbReference>
<dbReference type="RefSeq" id="WP_343889764.1">
    <property type="nucleotide sequence ID" value="NZ_BAAAEH010000023.1"/>
</dbReference>
<evidence type="ECO:0000313" key="3">
    <source>
        <dbReference type="Proteomes" id="UP001419910"/>
    </source>
</evidence>
<comment type="caution">
    <text evidence="2">The sequence shown here is derived from an EMBL/GenBank/DDBJ whole genome shotgun (WGS) entry which is preliminary data.</text>
</comment>
<reference evidence="2 3" key="1">
    <citation type="submission" date="2024-05" db="EMBL/GenBank/DDBJ databases">
        <authorList>
            <person name="Liu Q."/>
            <person name="Xin Y.-H."/>
        </authorList>
    </citation>
    <scope>NUCLEOTIDE SEQUENCE [LARGE SCALE GENOMIC DNA]</scope>
    <source>
        <strain evidence="2 3">CGMCC 1.10181</strain>
    </source>
</reference>
<proteinExistence type="predicted"/>
<dbReference type="Pfam" id="PF08242">
    <property type="entry name" value="Methyltransf_12"/>
    <property type="match status" value="1"/>
</dbReference>
<dbReference type="EMBL" id="JBDIME010000029">
    <property type="protein sequence ID" value="MEN2792473.1"/>
    <property type="molecule type" value="Genomic_DNA"/>
</dbReference>
<dbReference type="GO" id="GO:0008168">
    <property type="term" value="F:methyltransferase activity"/>
    <property type="evidence" value="ECO:0007669"/>
    <property type="project" value="UniProtKB-KW"/>
</dbReference>
<accession>A0ABU9Y9J1</accession>
<dbReference type="InterPro" id="IPR013217">
    <property type="entry name" value="Methyltransf_12"/>
</dbReference>
<dbReference type="InterPro" id="IPR029063">
    <property type="entry name" value="SAM-dependent_MTases_sf"/>
</dbReference>
<feature type="domain" description="Methyltransferase type 12" evidence="1">
    <location>
        <begin position="40"/>
        <end position="135"/>
    </location>
</feature>
<dbReference type="GO" id="GO:0032259">
    <property type="term" value="P:methylation"/>
    <property type="evidence" value="ECO:0007669"/>
    <property type="project" value="UniProtKB-KW"/>
</dbReference>
<keyword evidence="2" id="KW-0808">Transferase</keyword>
<gene>
    <name evidence="2" type="ORF">ABC974_22780</name>
</gene>
<keyword evidence="2" id="KW-0489">Methyltransferase</keyword>